<dbReference type="EMBL" id="CP035282">
    <property type="protein sequence ID" value="QAT60981.1"/>
    <property type="molecule type" value="Genomic_DNA"/>
</dbReference>
<accession>A0A410QAF4</accession>
<sequence length="94" mass="9803">MPRRDGTGPMGAGSMTGRGLGLCTGANAVKYGAGLGMGIGLGLACRRGFGFGRGFGRGSAINQASSKTQKELLNEQKTMLQDRLEVIDKQLENL</sequence>
<name>A0A410QAF4_9FIRM</name>
<dbReference type="AlphaFoldDB" id="A0A410QAF4"/>
<keyword evidence="2" id="KW-1185">Reference proteome</keyword>
<proteinExistence type="predicted"/>
<dbReference type="InterPro" id="IPR035205">
    <property type="entry name" value="DUF5320"/>
</dbReference>
<evidence type="ECO:0000313" key="2">
    <source>
        <dbReference type="Proteomes" id="UP000287969"/>
    </source>
</evidence>
<dbReference type="KEGG" id="spoa:EQM13_04985"/>
<evidence type="ECO:0008006" key="3">
    <source>
        <dbReference type="Google" id="ProtNLM"/>
    </source>
</evidence>
<protein>
    <recommendedName>
        <fullName evidence="3">DUF5320 domain-containing protein</fullName>
    </recommendedName>
</protein>
<organism evidence="1 2">
    <name type="scientific">Acidilutibacter cellobiosedens</name>
    <dbReference type="NCBI Taxonomy" id="2507161"/>
    <lineage>
        <taxon>Bacteria</taxon>
        <taxon>Bacillati</taxon>
        <taxon>Bacillota</taxon>
        <taxon>Tissierellia</taxon>
        <taxon>Tissierellales</taxon>
        <taxon>Acidilutibacteraceae</taxon>
        <taxon>Acidilutibacter</taxon>
    </lineage>
</organism>
<dbReference type="Pfam" id="PF17253">
    <property type="entry name" value="DUF5320"/>
    <property type="match status" value="1"/>
</dbReference>
<gene>
    <name evidence="1" type="ORF">EQM13_04985</name>
</gene>
<dbReference type="RefSeq" id="WP_128752112.1">
    <property type="nucleotide sequence ID" value="NZ_CP035282.1"/>
</dbReference>
<evidence type="ECO:0000313" key="1">
    <source>
        <dbReference type="EMBL" id="QAT60981.1"/>
    </source>
</evidence>
<dbReference type="OrthoDB" id="9815278at2"/>
<dbReference type="Proteomes" id="UP000287969">
    <property type="component" value="Chromosome"/>
</dbReference>
<reference evidence="2" key="1">
    <citation type="submission" date="2019-01" db="EMBL/GenBank/DDBJ databases">
        <title>Draft genomes of a novel of Sporanaerobacter strains.</title>
        <authorList>
            <person name="Ma S."/>
        </authorList>
    </citation>
    <scope>NUCLEOTIDE SEQUENCE [LARGE SCALE GENOMIC DNA]</scope>
    <source>
        <strain evidence="2">NJN-17</strain>
    </source>
</reference>